<name>A0A318L040_9NEIS</name>
<feature type="transmembrane region" description="Helical" evidence="1">
    <location>
        <begin position="147"/>
        <end position="168"/>
    </location>
</feature>
<keyword evidence="1" id="KW-1133">Transmembrane helix</keyword>
<keyword evidence="3" id="KW-1185">Reference proteome</keyword>
<feature type="transmembrane region" description="Helical" evidence="1">
    <location>
        <begin position="301"/>
        <end position="321"/>
    </location>
</feature>
<reference evidence="2 3" key="1">
    <citation type="submission" date="2018-05" db="EMBL/GenBank/DDBJ databases">
        <title>Genomic Encyclopedia of Type Strains, Phase IV (KMG-IV): sequencing the most valuable type-strain genomes for metagenomic binning, comparative biology and taxonomic classification.</title>
        <authorList>
            <person name="Goeker M."/>
        </authorList>
    </citation>
    <scope>NUCLEOTIDE SEQUENCE [LARGE SCALE GENOMIC DNA]</scope>
    <source>
        <strain evidence="2 3">DSM 29661</strain>
    </source>
</reference>
<feature type="transmembrane region" description="Helical" evidence="1">
    <location>
        <begin position="243"/>
        <end position="261"/>
    </location>
</feature>
<dbReference type="Proteomes" id="UP000247555">
    <property type="component" value="Unassembled WGS sequence"/>
</dbReference>
<comment type="caution">
    <text evidence="2">The sequence shown here is derived from an EMBL/GenBank/DDBJ whole genome shotgun (WGS) entry which is preliminary data.</text>
</comment>
<feature type="transmembrane region" description="Helical" evidence="1">
    <location>
        <begin position="174"/>
        <end position="196"/>
    </location>
</feature>
<sequence>MPPALTLAPHRALFTTGALATLLPMLWWLLELLGRASGMPLLDHPVPAMLAHGQWMLYGVFPPFMAGFIFTAGPRWLGVNGPGARAFAPLAAAWLLGHLVTLAGLVHNWQWLYQSGQGLFAVGMLGLCGVWLGVIQQSRQPDRRHAWLVAAGFALGAAGALAGLGWALTGRAELWSAMRGLALWGFLLPVFLTVAHRMLPFFSANVLQPYQPWRPDGLLSAFWAGSLGHLLLSLLPWAWPLSLWDAGFAALLGYTSWCWGVRRSLINPLLAMLHLSFAWAALALALSALTPWLALGAAATHALGIGLFASLMMGFVSRVSLGHSGQPLRAAPWLWRLYLALHGLALLRLASDWLPPFAAIGHLLTAAGWLLLWGIWCARFVPLYCQPRADGQPG</sequence>
<proteinExistence type="predicted"/>
<keyword evidence="1" id="KW-0812">Transmembrane</keyword>
<feature type="transmembrane region" description="Helical" evidence="1">
    <location>
        <begin position="118"/>
        <end position="135"/>
    </location>
</feature>
<dbReference type="Pfam" id="PF05940">
    <property type="entry name" value="NnrS"/>
    <property type="match status" value="1"/>
</dbReference>
<feature type="transmembrane region" description="Helical" evidence="1">
    <location>
        <begin position="357"/>
        <end position="378"/>
    </location>
</feature>
<protein>
    <submittedName>
        <fullName evidence="2">Uncharacterized protein involved in response to NO</fullName>
    </submittedName>
</protein>
<evidence type="ECO:0000313" key="2">
    <source>
        <dbReference type="EMBL" id="PXX81276.1"/>
    </source>
</evidence>
<organism evidence="2 3">
    <name type="scientific">Rivihabitans pingtungensis</name>
    <dbReference type="NCBI Taxonomy" id="1054498"/>
    <lineage>
        <taxon>Bacteria</taxon>
        <taxon>Pseudomonadati</taxon>
        <taxon>Pseudomonadota</taxon>
        <taxon>Betaproteobacteria</taxon>
        <taxon>Neisseriales</taxon>
        <taxon>Aquaspirillaceae</taxon>
        <taxon>Rivihabitans</taxon>
    </lineage>
</organism>
<dbReference type="EMBL" id="QJKI01000002">
    <property type="protein sequence ID" value="PXX81276.1"/>
    <property type="molecule type" value="Genomic_DNA"/>
</dbReference>
<feature type="transmembrane region" description="Helical" evidence="1">
    <location>
        <begin position="333"/>
        <end position="351"/>
    </location>
</feature>
<feature type="transmembrane region" description="Helical" evidence="1">
    <location>
        <begin position="217"/>
        <end position="237"/>
    </location>
</feature>
<dbReference type="InterPro" id="IPR010266">
    <property type="entry name" value="NnrS"/>
</dbReference>
<feature type="transmembrane region" description="Helical" evidence="1">
    <location>
        <begin position="12"/>
        <end position="30"/>
    </location>
</feature>
<dbReference type="AlphaFoldDB" id="A0A318L040"/>
<feature type="transmembrane region" description="Helical" evidence="1">
    <location>
        <begin position="273"/>
        <end position="295"/>
    </location>
</feature>
<gene>
    <name evidence="2" type="ORF">DFR34_102115</name>
</gene>
<feature type="transmembrane region" description="Helical" evidence="1">
    <location>
        <begin position="55"/>
        <end position="74"/>
    </location>
</feature>
<dbReference type="OrthoDB" id="9770040at2"/>
<accession>A0A318L040</accession>
<feature type="transmembrane region" description="Helical" evidence="1">
    <location>
        <begin position="86"/>
        <end position="106"/>
    </location>
</feature>
<evidence type="ECO:0000313" key="3">
    <source>
        <dbReference type="Proteomes" id="UP000247555"/>
    </source>
</evidence>
<keyword evidence="1" id="KW-0472">Membrane</keyword>
<evidence type="ECO:0000256" key="1">
    <source>
        <dbReference type="SAM" id="Phobius"/>
    </source>
</evidence>
<dbReference type="RefSeq" id="WP_110389588.1">
    <property type="nucleotide sequence ID" value="NZ_QJKI01000002.1"/>
</dbReference>